<dbReference type="InterPro" id="IPR001347">
    <property type="entry name" value="SIS_dom"/>
</dbReference>
<feature type="active site" evidence="3">
    <location>
        <position position="114"/>
    </location>
</feature>
<comment type="miscellaneous">
    <text evidence="3">A lyase-type mechanism (elimination/hydration) is suggested for the cleavage of the lactyl ether bond of MurNAc 6-phosphate, with the formation of an alpha,beta-unsaturated aldehyde intermediate with (E)-stereochemistry, followed by the syn addition of water to give product.</text>
</comment>
<keyword evidence="2 3" id="KW-0119">Carbohydrate metabolism</keyword>
<dbReference type="PROSITE" id="PS51464">
    <property type="entry name" value="SIS"/>
    <property type="match status" value="1"/>
</dbReference>
<proteinExistence type="inferred from homology"/>
<organism evidence="5 6">
    <name type="scientific">Halobacillus campisalis</name>
    <dbReference type="NCBI Taxonomy" id="435909"/>
    <lineage>
        <taxon>Bacteria</taxon>
        <taxon>Bacillati</taxon>
        <taxon>Bacillota</taxon>
        <taxon>Bacilli</taxon>
        <taxon>Bacillales</taxon>
        <taxon>Bacillaceae</taxon>
        <taxon>Halobacillus</taxon>
    </lineage>
</organism>
<dbReference type="PANTHER" id="PTHR10088:SF4">
    <property type="entry name" value="GLUCOKINASE REGULATORY PROTEIN"/>
    <property type="match status" value="1"/>
</dbReference>
<keyword evidence="6" id="KW-1185">Reference proteome</keyword>
<dbReference type="Gene3D" id="3.40.50.10490">
    <property type="entry name" value="Glucose-6-phosphate isomerase like protein, domain 1"/>
    <property type="match status" value="1"/>
</dbReference>
<evidence type="ECO:0000313" key="6">
    <source>
        <dbReference type="Proteomes" id="UP001596494"/>
    </source>
</evidence>
<comment type="catalytic activity">
    <reaction evidence="3">
        <text>N-acetyl-D-muramate 6-phosphate + H2O = N-acetyl-D-glucosamine 6-phosphate + (R)-lactate</text>
        <dbReference type="Rhea" id="RHEA:26410"/>
        <dbReference type="ChEBI" id="CHEBI:15377"/>
        <dbReference type="ChEBI" id="CHEBI:16004"/>
        <dbReference type="ChEBI" id="CHEBI:57513"/>
        <dbReference type="ChEBI" id="CHEBI:58722"/>
        <dbReference type="EC" id="4.2.1.126"/>
    </reaction>
</comment>
<dbReference type="NCBIfam" id="TIGR00274">
    <property type="entry name" value="N-acetylmuramic acid 6-phosphate etherase"/>
    <property type="match status" value="1"/>
</dbReference>
<feature type="domain" description="SIS" evidence="4">
    <location>
        <begin position="55"/>
        <end position="218"/>
    </location>
</feature>
<dbReference type="Proteomes" id="UP001596494">
    <property type="component" value="Unassembled WGS sequence"/>
</dbReference>
<dbReference type="InterPro" id="IPR040190">
    <property type="entry name" value="MURQ/GCKR"/>
</dbReference>
<dbReference type="InterPro" id="IPR005486">
    <property type="entry name" value="Glucokinase_regulatory_CS"/>
</dbReference>
<dbReference type="CDD" id="cd05007">
    <property type="entry name" value="SIS_Etherase"/>
    <property type="match status" value="1"/>
</dbReference>
<comment type="similarity">
    <text evidence="3">Belongs to the GCKR-like family. MurNAc-6-P etherase subfamily.</text>
</comment>
<dbReference type="EC" id="4.2.1.126" evidence="3"/>
<reference evidence="6" key="1">
    <citation type="journal article" date="2019" name="Int. J. Syst. Evol. Microbiol.">
        <title>The Global Catalogue of Microorganisms (GCM) 10K type strain sequencing project: providing services to taxonomists for standard genome sequencing and annotation.</title>
        <authorList>
            <consortium name="The Broad Institute Genomics Platform"/>
            <consortium name="The Broad Institute Genome Sequencing Center for Infectious Disease"/>
            <person name="Wu L."/>
            <person name="Ma J."/>
        </authorList>
    </citation>
    <scope>NUCLEOTIDE SEQUENCE [LARGE SCALE GENOMIC DNA]</scope>
    <source>
        <strain evidence="6">CCUG 73951</strain>
    </source>
</reference>
<comment type="caution">
    <text evidence="5">The sequence shown here is derived from an EMBL/GenBank/DDBJ whole genome shotgun (WGS) entry which is preliminary data.</text>
</comment>
<dbReference type="GO" id="GO:0016829">
    <property type="term" value="F:lyase activity"/>
    <property type="evidence" value="ECO:0007669"/>
    <property type="project" value="UniProtKB-KW"/>
</dbReference>
<keyword evidence="1 3" id="KW-0456">Lyase</keyword>
<comment type="subunit">
    <text evidence="3">Homodimer.</text>
</comment>
<feature type="active site" description="Proton donor" evidence="3">
    <location>
        <position position="83"/>
    </location>
</feature>
<dbReference type="PANTHER" id="PTHR10088">
    <property type="entry name" value="GLUCOKINASE REGULATORY PROTEIN"/>
    <property type="match status" value="1"/>
</dbReference>
<dbReference type="NCBIfam" id="NF003915">
    <property type="entry name" value="PRK05441.1"/>
    <property type="match status" value="1"/>
</dbReference>
<evidence type="ECO:0000256" key="2">
    <source>
        <dbReference type="ARBA" id="ARBA00023277"/>
    </source>
</evidence>
<dbReference type="InterPro" id="IPR046348">
    <property type="entry name" value="SIS_dom_sf"/>
</dbReference>
<name>A0ABW2JYX2_9BACI</name>
<dbReference type="Gene3D" id="1.10.8.1080">
    <property type="match status" value="1"/>
</dbReference>
<evidence type="ECO:0000256" key="3">
    <source>
        <dbReference type="HAMAP-Rule" id="MF_00068"/>
    </source>
</evidence>
<dbReference type="NCBIfam" id="NF009222">
    <property type="entry name" value="PRK12570.1"/>
    <property type="match status" value="1"/>
</dbReference>
<evidence type="ECO:0000259" key="4">
    <source>
        <dbReference type="PROSITE" id="PS51464"/>
    </source>
</evidence>
<protein>
    <recommendedName>
        <fullName evidence="3">N-acetylmuramic acid 6-phosphate etherase</fullName>
        <shortName evidence="3">MurNAc-6-P etherase</shortName>
        <ecNumber evidence="3">4.2.1.126</ecNumber>
    </recommendedName>
    <alternativeName>
        <fullName evidence="3">N-acetylmuramic acid 6-phosphate hydrolase</fullName>
    </alternativeName>
    <alternativeName>
        <fullName evidence="3">N-acetylmuramic acid 6-phosphate lyase</fullName>
    </alternativeName>
</protein>
<dbReference type="InterPro" id="IPR005488">
    <property type="entry name" value="Etherase_MurQ"/>
</dbReference>
<comment type="pathway">
    <text evidence="3">Amino-sugar metabolism; N-acetylmuramate degradation.</text>
</comment>
<sequence>MELSNLTTEQRNKNSLNLDKMSILEALHTMNKEDKKVAEAVESVLPKVETSIEKMYVSLSRGGRLFYVGAGTSGRLGVIDASECPPTFMTPPHMVQALMAGGEDAFFSAVEGSEDNEEQGAEDLKKKQLTAADVVVGITASGRTPYPIGALKYARSVGAYTVSLSCNERSEISQFADCDIEVVVGPEVLTGSTRLKAATAHKMVLNMMSTTTMIKLGKVHENLMVDVHASNYKLMERAKKTIMEITKVTYEEAEEVLKKTNHKVKPAVVMIDTGASYNEAEEAIKQSNGYVREAIAHIRKNSPDLRNNMDSR</sequence>
<dbReference type="Pfam" id="PF22645">
    <property type="entry name" value="GKRP_SIS_N"/>
    <property type="match status" value="1"/>
</dbReference>
<dbReference type="RefSeq" id="WP_289215451.1">
    <property type="nucleotide sequence ID" value="NZ_JAPVRC010000003.1"/>
</dbReference>
<dbReference type="EMBL" id="JBHTBY010000001">
    <property type="protein sequence ID" value="MFC7319665.1"/>
    <property type="molecule type" value="Genomic_DNA"/>
</dbReference>
<gene>
    <name evidence="3 5" type="primary">murQ</name>
    <name evidence="5" type="ORF">ACFQMN_02035</name>
</gene>
<comment type="function">
    <text evidence="3">Specifically catalyzes the cleavage of the D-lactyl ether substituent of MurNAc 6-phosphate, producing GlcNAc 6-phosphate and D-lactate.</text>
</comment>
<dbReference type="PROSITE" id="PS01272">
    <property type="entry name" value="GCKR"/>
    <property type="match status" value="1"/>
</dbReference>
<accession>A0ABW2JYX2</accession>
<dbReference type="SUPFAM" id="SSF53697">
    <property type="entry name" value="SIS domain"/>
    <property type="match status" value="1"/>
</dbReference>
<evidence type="ECO:0000256" key="1">
    <source>
        <dbReference type="ARBA" id="ARBA00023239"/>
    </source>
</evidence>
<dbReference type="HAMAP" id="MF_00068">
    <property type="entry name" value="MurQ"/>
    <property type="match status" value="1"/>
</dbReference>
<evidence type="ECO:0000313" key="5">
    <source>
        <dbReference type="EMBL" id="MFC7319665.1"/>
    </source>
</evidence>